<dbReference type="AlphaFoldDB" id="A0A014MAK4"/>
<protein>
    <recommendedName>
        <fullName evidence="3">Phage gp6-like head-tail connector protein</fullName>
    </recommendedName>
</protein>
<evidence type="ECO:0000313" key="2">
    <source>
        <dbReference type="Proteomes" id="UP000020766"/>
    </source>
</evidence>
<accession>A0A014MAK4</accession>
<dbReference type="EMBL" id="JBOK01000027">
    <property type="protein sequence ID" value="EXU78766.1"/>
    <property type="molecule type" value="Genomic_DNA"/>
</dbReference>
<proteinExistence type="predicted"/>
<dbReference type="Proteomes" id="UP000020766">
    <property type="component" value="Unassembled WGS sequence"/>
</dbReference>
<organism evidence="1 2">
    <name type="scientific">Comamonas aquatica DA1877</name>
    <dbReference type="NCBI Taxonomy" id="1457173"/>
    <lineage>
        <taxon>Bacteria</taxon>
        <taxon>Pseudomonadati</taxon>
        <taxon>Pseudomonadota</taxon>
        <taxon>Betaproteobacteria</taxon>
        <taxon>Burkholderiales</taxon>
        <taxon>Comamonadaceae</taxon>
        <taxon>Comamonas</taxon>
    </lineage>
</organism>
<reference evidence="1 2" key="1">
    <citation type="submission" date="2014-01" db="EMBL/GenBank/DDBJ databases">
        <title>Interspecies Systems Biology Uncovers Metabolites Affecting C. elegans Gene Expression and Life History Traits.</title>
        <authorList>
            <person name="Watson E."/>
            <person name="Macneil L.T."/>
            <person name="Ritter A.D."/>
            <person name="Yilmaz L.S."/>
            <person name="Rosebrock A.P."/>
            <person name="Caudy A.A."/>
            <person name="Walhout A.J."/>
        </authorList>
    </citation>
    <scope>NUCLEOTIDE SEQUENCE [LARGE SCALE GENOMIC DNA]</scope>
    <source>
        <strain evidence="1 2">DA1877</strain>
    </source>
</reference>
<evidence type="ECO:0008006" key="3">
    <source>
        <dbReference type="Google" id="ProtNLM"/>
    </source>
</evidence>
<name>A0A014MAK4_9BURK</name>
<sequence>MEDTMLRLRLDDDLLDDVTHAIPQAVAEAESILERRLYASEADMEAAGDLRGLVIRPDITAAMLLLIDASVGANASKDAETKRQRAEMMLLRYAYRGV</sequence>
<comment type="caution">
    <text evidence="1">The sequence shown here is derived from an EMBL/GenBank/DDBJ whole genome shotgun (WGS) entry which is preliminary data.</text>
</comment>
<evidence type="ECO:0000313" key="1">
    <source>
        <dbReference type="EMBL" id="EXU78766.1"/>
    </source>
</evidence>
<dbReference type="PATRIC" id="fig|1457173.3.peg.3359"/>
<gene>
    <name evidence="1" type="ORF">AX13_09760</name>
</gene>
<keyword evidence="2" id="KW-1185">Reference proteome</keyword>